<reference evidence="2" key="1">
    <citation type="submission" date="2023-06" db="EMBL/GenBank/DDBJ databases">
        <title>Survivors Of The Sea: Transcriptome response of Skeletonema marinoi to long-term dormancy.</title>
        <authorList>
            <person name="Pinder M.I.M."/>
            <person name="Kourtchenko O."/>
            <person name="Robertson E.K."/>
            <person name="Larsson T."/>
            <person name="Maumus F."/>
            <person name="Osuna-Cruz C.M."/>
            <person name="Vancaester E."/>
            <person name="Stenow R."/>
            <person name="Vandepoele K."/>
            <person name="Ploug H."/>
            <person name="Bruchert V."/>
            <person name="Godhe A."/>
            <person name="Topel M."/>
        </authorList>
    </citation>
    <scope>NUCLEOTIDE SEQUENCE</scope>
    <source>
        <strain evidence="2">R05AC</strain>
    </source>
</reference>
<dbReference type="InterPro" id="IPR032675">
    <property type="entry name" value="LRR_dom_sf"/>
</dbReference>
<dbReference type="Gene3D" id="3.80.10.10">
    <property type="entry name" value="Ribonuclease Inhibitor"/>
    <property type="match status" value="2"/>
</dbReference>
<keyword evidence="1" id="KW-0677">Repeat</keyword>
<dbReference type="InterPro" id="IPR001611">
    <property type="entry name" value="Leu-rich_rpt"/>
</dbReference>
<proteinExistence type="predicted"/>
<gene>
    <name evidence="2" type="ORF">QTG54_002780</name>
</gene>
<dbReference type="PANTHER" id="PTHR24111">
    <property type="entry name" value="LEUCINE-RICH REPEAT-CONTAINING PROTEIN 34"/>
    <property type="match status" value="1"/>
</dbReference>
<protein>
    <submittedName>
        <fullName evidence="2">Uncharacterized protein</fullName>
    </submittedName>
</protein>
<dbReference type="SMART" id="SM00368">
    <property type="entry name" value="LRR_RI"/>
    <property type="match status" value="4"/>
</dbReference>
<keyword evidence="3" id="KW-1185">Reference proteome</keyword>
<dbReference type="Proteomes" id="UP001224775">
    <property type="component" value="Unassembled WGS sequence"/>
</dbReference>
<evidence type="ECO:0000256" key="1">
    <source>
        <dbReference type="ARBA" id="ARBA00022737"/>
    </source>
</evidence>
<comment type="caution">
    <text evidence="2">The sequence shown here is derived from an EMBL/GenBank/DDBJ whole genome shotgun (WGS) entry which is preliminary data.</text>
</comment>
<name>A0AAD9DHV0_9STRA</name>
<dbReference type="SUPFAM" id="SSF52047">
    <property type="entry name" value="RNI-like"/>
    <property type="match status" value="1"/>
</dbReference>
<dbReference type="InterPro" id="IPR052201">
    <property type="entry name" value="LRR-containing_regulator"/>
</dbReference>
<accession>A0AAD9DHV0</accession>
<dbReference type="Pfam" id="PF13516">
    <property type="entry name" value="LRR_6"/>
    <property type="match status" value="1"/>
</dbReference>
<organism evidence="2 3">
    <name type="scientific">Skeletonema marinoi</name>
    <dbReference type="NCBI Taxonomy" id="267567"/>
    <lineage>
        <taxon>Eukaryota</taxon>
        <taxon>Sar</taxon>
        <taxon>Stramenopiles</taxon>
        <taxon>Ochrophyta</taxon>
        <taxon>Bacillariophyta</taxon>
        <taxon>Coscinodiscophyceae</taxon>
        <taxon>Thalassiosirophycidae</taxon>
        <taxon>Thalassiosirales</taxon>
        <taxon>Skeletonemataceae</taxon>
        <taxon>Skeletonema</taxon>
        <taxon>Skeletonema marinoi-dohrnii complex</taxon>
    </lineage>
</organism>
<dbReference type="AlphaFoldDB" id="A0AAD9DHV0"/>
<sequence length="230" mass="25749">MMDLEMMNLEYASSEDLIFDLQHAEFIDHFLVKGSYRRLHNMSNEDWERLGRAMAANVQLKFLALNELVLDRPDQIVSSFFRGLTGSNTVLVLELNNNGFGIDGARSMVPFLRNANELRRFDIDDNDITSEGFHALWSALTESPITALSCSTCLLDTIEINIESIPNRLSSLALGDNSINSDGCRELAKLLLRENAALKSLFLDGNDIDNDGAEILADALQNNTYWNVSI</sequence>
<dbReference type="EMBL" id="JATAAI010000004">
    <property type="protein sequence ID" value="KAK1746173.1"/>
    <property type="molecule type" value="Genomic_DNA"/>
</dbReference>
<dbReference type="PANTHER" id="PTHR24111:SF0">
    <property type="entry name" value="LEUCINE-RICH REPEAT-CONTAINING PROTEIN"/>
    <property type="match status" value="1"/>
</dbReference>
<evidence type="ECO:0000313" key="3">
    <source>
        <dbReference type="Proteomes" id="UP001224775"/>
    </source>
</evidence>
<evidence type="ECO:0000313" key="2">
    <source>
        <dbReference type="EMBL" id="KAK1746173.1"/>
    </source>
</evidence>